<protein>
    <submittedName>
        <fullName evidence="1">Uncharacterized protein</fullName>
    </submittedName>
</protein>
<gene>
    <name evidence="1" type="ORF">R5R35_001954</name>
</gene>
<dbReference type="EMBL" id="JAZDUA010000022">
    <property type="protein sequence ID" value="KAK7872617.1"/>
    <property type="molecule type" value="Genomic_DNA"/>
</dbReference>
<dbReference type="PANTHER" id="PTHR11012:SF47">
    <property type="entry name" value="GH22833P"/>
    <property type="match status" value="1"/>
</dbReference>
<proteinExistence type="predicted"/>
<comment type="caution">
    <text evidence="1">The sequence shown here is derived from an EMBL/GenBank/DDBJ whole genome shotgun (WGS) entry which is preliminary data.</text>
</comment>
<dbReference type="Proteomes" id="UP001378592">
    <property type="component" value="Unassembled WGS sequence"/>
</dbReference>
<name>A0AAN9W2Y0_9ORTH</name>
<evidence type="ECO:0000313" key="2">
    <source>
        <dbReference type="Proteomes" id="UP001378592"/>
    </source>
</evidence>
<sequence length="131" mass="14740">MRYASPSLDLQYFLYTSVQADVREQHWRALLDTYVDQLRETLTALGHGDKAITTDALQEDMDRRASFGLVSSFTVLCAIVADPSDAIALDQLTKEDMEKGDVSVFEKAVSGKRFHLALQKLLPMFVKKNVL</sequence>
<dbReference type="InterPro" id="IPR004119">
    <property type="entry name" value="EcKL"/>
</dbReference>
<organism evidence="1 2">
    <name type="scientific">Gryllus longicercus</name>
    <dbReference type="NCBI Taxonomy" id="2509291"/>
    <lineage>
        <taxon>Eukaryota</taxon>
        <taxon>Metazoa</taxon>
        <taxon>Ecdysozoa</taxon>
        <taxon>Arthropoda</taxon>
        <taxon>Hexapoda</taxon>
        <taxon>Insecta</taxon>
        <taxon>Pterygota</taxon>
        <taxon>Neoptera</taxon>
        <taxon>Polyneoptera</taxon>
        <taxon>Orthoptera</taxon>
        <taxon>Ensifera</taxon>
        <taxon>Gryllidea</taxon>
        <taxon>Grylloidea</taxon>
        <taxon>Gryllidae</taxon>
        <taxon>Gryllinae</taxon>
        <taxon>Gryllus</taxon>
    </lineage>
</organism>
<accession>A0AAN9W2Y0</accession>
<reference evidence="1 2" key="1">
    <citation type="submission" date="2024-03" db="EMBL/GenBank/DDBJ databases">
        <title>The genome assembly and annotation of the cricket Gryllus longicercus Weissman &amp; Gray.</title>
        <authorList>
            <person name="Szrajer S."/>
            <person name="Gray D."/>
            <person name="Ylla G."/>
        </authorList>
    </citation>
    <scope>NUCLEOTIDE SEQUENCE [LARGE SCALE GENOMIC DNA]</scope>
    <source>
        <strain evidence="1">DAG 2021-001</strain>
        <tissue evidence="1">Whole body minus gut</tissue>
    </source>
</reference>
<dbReference type="AlphaFoldDB" id="A0AAN9W2Y0"/>
<keyword evidence="2" id="KW-1185">Reference proteome</keyword>
<dbReference type="PANTHER" id="PTHR11012">
    <property type="entry name" value="PROTEIN KINASE-LIKE DOMAIN-CONTAINING"/>
    <property type="match status" value="1"/>
</dbReference>
<dbReference type="Pfam" id="PF02958">
    <property type="entry name" value="EcKL"/>
    <property type="match status" value="1"/>
</dbReference>
<evidence type="ECO:0000313" key="1">
    <source>
        <dbReference type="EMBL" id="KAK7872617.1"/>
    </source>
</evidence>